<organism evidence="2">
    <name type="scientific">Gongylonema pulchrum</name>
    <dbReference type="NCBI Taxonomy" id="637853"/>
    <lineage>
        <taxon>Eukaryota</taxon>
        <taxon>Metazoa</taxon>
        <taxon>Ecdysozoa</taxon>
        <taxon>Nematoda</taxon>
        <taxon>Chromadorea</taxon>
        <taxon>Rhabditida</taxon>
        <taxon>Spirurina</taxon>
        <taxon>Spiruromorpha</taxon>
        <taxon>Spiruroidea</taxon>
        <taxon>Gongylonematidae</taxon>
        <taxon>Gongylonema</taxon>
    </lineage>
</organism>
<dbReference type="SUPFAM" id="SSF54001">
    <property type="entry name" value="Cysteine proteinases"/>
    <property type="match status" value="1"/>
</dbReference>
<evidence type="ECO:0000256" key="1">
    <source>
        <dbReference type="ARBA" id="ARBA00022490"/>
    </source>
</evidence>
<dbReference type="PANTHER" id="PTHR11830">
    <property type="entry name" value="40S RIBOSOMAL PROTEIN S3A"/>
    <property type="match status" value="1"/>
</dbReference>
<dbReference type="AlphaFoldDB" id="A0A183DX84"/>
<sequence length="472" mass="53693">LYRNERRFGVVKWIDDGDNEVRQNNRIVAVEIEGDMPYEWRTMDLMQLKEAQNAGVFVNAGLDSIALVPYCSLRPDDRFATSDIPEILENCDAERVSSSNFGSLDSGVEKNGRNSFCSILASRCATAADSIHTEVTDILKTEIVYPLRRFHFVRADHVFNLRRLLERFLPEMSGLTTGEKDPEELLNALFNTVLRVEPFFVMKNTTDGKTSPSFICPLITEDLWSDDQRRLISVQALLERSLFASNIQFASEPKVLILQLPRYGQQKVFDKIFPSQEVDVTHLIHAGKRPCIGCGKLANVMCPECFLTQEVLICEVTYCTICYDRAHCGLDHQPQHLQVSSAFSSLSLSRRTQIPQKKLQLASVLCIETSHYVAFVRAMNANKWLFFDSMADRVGLSDGFNVPQVKLCDKMSNWLSDSGWAKMRDCVLREGHLPNDVASDPDLMRLLSDCYICFYTDEENRNEGLSLTRFFT</sequence>
<evidence type="ECO:0000313" key="2">
    <source>
        <dbReference type="WBParaSite" id="GPUH_0001334001-mRNA-1"/>
    </source>
</evidence>
<dbReference type="WBParaSite" id="GPUH_0001334001-mRNA-1">
    <property type="protein sequence ID" value="GPUH_0001334001-mRNA-1"/>
    <property type="gene ID" value="GPUH_0001334001"/>
</dbReference>
<accession>A0A183DX84</accession>
<name>A0A183DX84_9BILA</name>
<dbReference type="Gene3D" id="3.90.70.10">
    <property type="entry name" value="Cysteine proteinases"/>
    <property type="match status" value="1"/>
</dbReference>
<proteinExistence type="predicted"/>
<keyword evidence="1" id="KW-0963">Cytoplasm</keyword>
<protein>
    <submittedName>
        <fullName evidence="2">Ubiquitinyl hydrolase 1</fullName>
    </submittedName>
</protein>
<reference evidence="2" key="1">
    <citation type="submission" date="2016-06" db="UniProtKB">
        <authorList>
            <consortium name="WormBaseParasite"/>
        </authorList>
    </citation>
    <scope>IDENTIFICATION</scope>
</reference>
<dbReference type="InterPro" id="IPR038765">
    <property type="entry name" value="Papain-like_cys_pep_sf"/>
</dbReference>